<feature type="region of interest" description="Disordered" evidence="1">
    <location>
        <begin position="1"/>
        <end position="166"/>
    </location>
</feature>
<feature type="compositionally biased region" description="Basic and acidic residues" evidence="1">
    <location>
        <begin position="1"/>
        <end position="10"/>
    </location>
</feature>
<feature type="compositionally biased region" description="Basic and acidic residues" evidence="1">
    <location>
        <begin position="821"/>
        <end position="861"/>
    </location>
</feature>
<feature type="compositionally biased region" description="Basic residues" evidence="1">
    <location>
        <begin position="882"/>
        <end position="925"/>
    </location>
</feature>
<accession>A0AAV7YJ87</accession>
<feature type="compositionally biased region" description="Basic residues" evidence="1">
    <location>
        <begin position="19"/>
        <end position="37"/>
    </location>
</feature>
<gene>
    <name evidence="2" type="ORF">M0812_23890</name>
</gene>
<organism evidence="2 3">
    <name type="scientific">Anaeramoeba flamelloides</name>
    <dbReference type="NCBI Taxonomy" id="1746091"/>
    <lineage>
        <taxon>Eukaryota</taxon>
        <taxon>Metamonada</taxon>
        <taxon>Anaeramoebidae</taxon>
        <taxon>Anaeramoeba</taxon>
    </lineage>
</organism>
<sequence length="1071" mass="125322">MSKTPRERPTTKTSSGTRNQKHFKTIKRSKQRQKKKKPDYAGLKLERRSTTSTIIKPEEDELKKEDQNQRDNSDSGENDDKHNHDKSLNQSGNKLQDKSTPKKSRRKSKRSLSMYEGNLIPKKSPLFVYSTDKKEKKKQENSNGENETEEESEDEKGNGSAGFKIDSEVKKNLFKKMYSESLTNENNQPLLVDSTSSRSQPPSSSPSSSDNENSSHKVNSNQNQKLNQKPTENETNKNQNQNQTLKPQLELIKLKILIGHNNGQYKEKGVVILKNDCVVISSSEGTIISDYEDLKLILDSTDDPFSINLQFKEKTLYFTFFDEESFKSFSKRFFLMKNKLTKKKISNSKETKSQIQSKNENESKSQSEKNHQEELGKKKMQMSFTNDRQNKSKNLNSPQSYKLGKGNENGNRNEINNDEEINHDEESDLRRKYFEEKMRKKKNEKEKKNLNKLKLNHKTQKSNISQNDGQEKDQENVPSKTKKEAIEKKFTLKRTTPLQEIKGEAILKIGTKAILETNGMSLKLHPNEDKLLMHPSLVRMVCLKLSSNKRVYLLADSKKARENLASSFLKWKEEQIQRQFKEENEKENNDKDHNKKKFTKISKKKKTKFGFLRRNSHNNANKVKVKHEGEEEEEEEGKREEGQNKQKNKKSFEGKERDENQEKILLEIKCTILKKNYSKKFKGKIILFENNYKYFNYQNNKKKTKKIAFYKTELQKVFGKTNIINLIQKEKNLLIKIQDKKKFSYFYNYFLEQKNTIQLKHNEKMKTKRKKSLKNKLDSEKVNDNDEDTGSNNKNNHMNKKNSEKVNENDEDTVSNNKNNKNKENYKNSKENKINKKENKNNKKKDQNKENNNNNKKENKNNKKKDKNKKSKEKNKNNKDHNNKKKDPKKQKKDKKKSQKRKNSSKRTNSRKRQNDKKKTKRSKKVTSSSSSSSISSTSSETSSIQSNSDSEKHQINEGIGDSSGWEEEIDPFFDNEILEFSAMALKSNVPNVTEKNRFTISLSKDSIQIRNRDSKQKKTINLSKSKYVKYKITKKNNKILKLNFKVKKSVIFKFKDELSRNSFLNGINDW</sequence>
<evidence type="ECO:0008006" key="4">
    <source>
        <dbReference type="Google" id="ProtNLM"/>
    </source>
</evidence>
<feature type="compositionally biased region" description="Basic and acidic residues" evidence="1">
    <location>
        <begin position="61"/>
        <end position="87"/>
    </location>
</feature>
<feature type="compositionally biased region" description="Basic residues" evidence="1">
    <location>
        <begin position="450"/>
        <end position="460"/>
    </location>
</feature>
<feature type="compositionally biased region" description="Low complexity" evidence="1">
    <location>
        <begin position="194"/>
        <end position="212"/>
    </location>
</feature>
<reference evidence="2" key="1">
    <citation type="submission" date="2022-08" db="EMBL/GenBank/DDBJ databases">
        <title>Novel sulphate-reducing endosymbionts in the free-living metamonad Anaeramoeba.</title>
        <authorList>
            <person name="Jerlstrom-Hultqvist J."/>
            <person name="Cepicka I."/>
            <person name="Gallot-Lavallee L."/>
            <person name="Salas-Leiva D."/>
            <person name="Curtis B.A."/>
            <person name="Zahonova K."/>
            <person name="Pipaliya S."/>
            <person name="Dacks J."/>
            <person name="Roger A.J."/>
        </authorList>
    </citation>
    <scope>NUCLEOTIDE SEQUENCE</scope>
    <source>
        <strain evidence="2">Busselton2</strain>
    </source>
</reference>
<dbReference type="EMBL" id="JANTQA010000057">
    <property type="protein sequence ID" value="KAJ3428565.1"/>
    <property type="molecule type" value="Genomic_DNA"/>
</dbReference>
<feature type="compositionally biased region" description="Basic and acidic residues" evidence="1">
    <location>
        <begin position="469"/>
        <end position="482"/>
    </location>
</feature>
<name>A0AAV7YJ87_9EUKA</name>
<feature type="compositionally biased region" description="Basic and acidic residues" evidence="1">
    <location>
        <begin position="636"/>
        <end position="656"/>
    </location>
</feature>
<evidence type="ECO:0000313" key="2">
    <source>
        <dbReference type="EMBL" id="KAJ3428565.1"/>
    </source>
</evidence>
<feature type="region of interest" description="Disordered" evidence="1">
    <location>
        <begin position="345"/>
        <end position="482"/>
    </location>
</feature>
<dbReference type="Proteomes" id="UP001146793">
    <property type="component" value="Unassembled WGS sequence"/>
</dbReference>
<feature type="compositionally biased region" description="Acidic residues" evidence="1">
    <location>
        <begin position="416"/>
        <end position="427"/>
    </location>
</feature>
<feature type="compositionally biased region" description="Polar residues" evidence="1">
    <location>
        <begin position="216"/>
        <end position="228"/>
    </location>
</feature>
<feature type="region of interest" description="Disordered" evidence="1">
    <location>
        <begin position="762"/>
        <end position="967"/>
    </location>
</feature>
<proteinExistence type="predicted"/>
<dbReference type="AlphaFoldDB" id="A0AAV7YJ87"/>
<feature type="compositionally biased region" description="Basic residues" evidence="1">
    <location>
        <begin position="101"/>
        <end position="110"/>
    </location>
</feature>
<feature type="region of interest" description="Disordered" evidence="1">
    <location>
        <begin position="181"/>
        <end position="244"/>
    </location>
</feature>
<feature type="compositionally biased region" description="Basic and acidic residues" evidence="1">
    <location>
        <begin position="775"/>
        <end position="784"/>
    </location>
</feature>
<protein>
    <recommendedName>
        <fullName evidence="4">RanBD1 domain-containing protein</fullName>
    </recommendedName>
</protein>
<feature type="compositionally biased region" description="Basic and acidic residues" evidence="1">
    <location>
        <begin position="359"/>
        <end position="377"/>
    </location>
</feature>
<feature type="compositionally biased region" description="Basic and acidic residues" evidence="1">
    <location>
        <begin position="131"/>
        <end position="140"/>
    </location>
</feature>
<feature type="compositionally biased region" description="Low complexity" evidence="1">
    <location>
        <begin position="926"/>
        <end position="949"/>
    </location>
</feature>
<feature type="compositionally biased region" description="Basic residues" evidence="1">
    <location>
        <begin position="862"/>
        <end position="873"/>
    </location>
</feature>
<feature type="compositionally biased region" description="Polar residues" evidence="1">
    <location>
        <begin position="382"/>
        <end position="400"/>
    </location>
</feature>
<feature type="region of interest" description="Disordered" evidence="1">
    <location>
        <begin position="609"/>
        <end position="656"/>
    </location>
</feature>
<comment type="caution">
    <text evidence="2">The sequence shown here is derived from an EMBL/GenBank/DDBJ whole genome shotgun (WGS) entry which is preliminary data.</text>
</comment>
<feature type="compositionally biased region" description="Basic and acidic residues" evidence="1">
    <location>
        <begin position="428"/>
        <end position="449"/>
    </location>
</feature>
<evidence type="ECO:0000313" key="3">
    <source>
        <dbReference type="Proteomes" id="UP001146793"/>
    </source>
</evidence>
<evidence type="ECO:0000256" key="1">
    <source>
        <dbReference type="SAM" id="MobiDB-lite"/>
    </source>
</evidence>